<protein>
    <submittedName>
        <fullName evidence="1">Uncharacterized protein</fullName>
    </submittedName>
</protein>
<gene>
    <name evidence="1" type="ORF">PLUTO_00400</name>
</gene>
<organism evidence="1 2">
    <name type="scientific">Luteibacter phage vB_LflM-Pluto</name>
    <dbReference type="NCBI Taxonomy" id="2948611"/>
    <lineage>
        <taxon>Viruses</taxon>
        <taxon>Duplodnaviria</taxon>
        <taxon>Heunggongvirae</taxon>
        <taxon>Uroviricota</taxon>
        <taxon>Caudoviricetes</taxon>
        <taxon>Lindbergviridae</taxon>
        <taxon>Plutovirus</taxon>
        <taxon>Plutovirus pluto</taxon>
    </lineage>
</organism>
<proteinExistence type="predicted"/>
<sequence length="58" mass="6480">MKIRAIIYASVADFKRGKVLHSYTLDNADRQQRRRLGEQAKDALAAGQVVVTHKENAA</sequence>
<evidence type="ECO:0000313" key="1">
    <source>
        <dbReference type="EMBL" id="USN16356.1"/>
    </source>
</evidence>
<reference evidence="1" key="1">
    <citation type="submission" date="2022-05" db="EMBL/GenBank/DDBJ databases">
        <authorList>
            <person name="Friedrich I."/>
            <person name="Poehlein A."/>
            <person name="Schneider D."/>
            <person name="Hertel R."/>
            <person name="Daniel R."/>
        </authorList>
    </citation>
    <scope>NUCLEOTIDE SEQUENCE</scope>
</reference>
<evidence type="ECO:0000313" key="2">
    <source>
        <dbReference type="Proteomes" id="UP001056883"/>
    </source>
</evidence>
<accession>A0A9E7MV91</accession>
<dbReference type="EMBL" id="ON529861">
    <property type="protein sequence ID" value="USN16356.1"/>
    <property type="molecule type" value="Genomic_DNA"/>
</dbReference>
<keyword evidence="2" id="KW-1185">Reference proteome</keyword>
<dbReference type="Proteomes" id="UP001056883">
    <property type="component" value="Segment"/>
</dbReference>
<name>A0A9E7MV91_9CAUD</name>